<gene>
    <name evidence="3" type="ORF">DFR64_1881</name>
</gene>
<dbReference type="SUPFAM" id="SSF50998">
    <property type="entry name" value="Quinoprotein alcohol dehydrogenase-like"/>
    <property type="match status" value="1"/>
</dbReference>
<evidence type="ECO:0000256" key="2">
    <source>
        <dbReference type="SAM" id="Phobius"/>
    </source>
</evidence>
<protein>
    <submittedName>
        <fullName evidence="3">Uncharacterized protein</fullName>
    </submittedName>
</protein>
<keyword evidence="1" id="KW-0175">Coiled coil</keyword>
<proteinExistence type="predicted"/>
<accession>A0A347ZNM9</accession>
<organism evidence="3 4">
    <name type="scientific">Pelolinea submarina</name>
    <dbReference type="NCBI Taxonomy" id="913107"/>
    <lineage>
        <taxon>Bacteria</taxon>
        <taxon>Bacillati</taxon>
        <taxon>Chloroflexota</taxon>
        <taxon>Anaerolineae</taxon>
        <taxon>Anaerolineales</taxon>
        <taxon>Anaerolineaceae</taxon>
        <taxon>Pelolinea</taxon>
    </lineage>
</organism>
<dbReference type="Gene3D" id="2.130.10.10">
    <property type="entry name" value="YVTN repeat-like/Quinoprotein amine dehydrogenase"/>
    <property type="match status" value="1"/>
</dbReference>
<dbReference type="RefSeq" id="WP_116225166.1">
    <property type="nucleotide sequence ID" value="NZ_AP018437.1"/>
</dbReference>
<keyword evidence="2" id="KW-1133">Transmembrane helix</keyword>
<dbReference type="EMBL" id="QUMS01000002">
    <property type="protein sequence ID" value="REG08513.1"/>
    <property type="molecule type" value="Genomic_DNA"/>
</dbReference>
<feature type="transmembrane region" description="Helical" evidence="2">
    <location>
        <begin position="7"/>
        <end position="27"/>
    </location>
</feature>
<dbReference type="AlphaFoldDB" id="A0A347ZNM9"/>
<keyword evidence="2" id="KW-0812">Transmembrane</keyword>
<dbReference type="InterPro" id="IPR011047">
    <property type="entry name" value="Quinoprotein_ADH-like_sf"/>
</dbReference>
<name>A0A347ZNM9_9CHLR</name>
<keyword evidence="4" id="KW-1185">Reference proteome</keyword>
<sequence length="562" mass="62485">MNKRTLIFIAGGAFVLLLGGFLIYNGIQNAQVRNWVENSMAPEFNPDSDTGNVYLPDEKMPAKLRRDKDLAEAYEELSEAVGKYNDQVRELDQNVDELVHDLSTYGKDRNYRYMSIPVQRYGVDVAWFSLQSHYAAYVIAVDSYWVEHYPNAAIPLMRVPKCDFVYSIEEVVPENGLINGIKSLYGLSKRQCTFNESLDSTGQAGMPEAEEAVEEAAPQATATTVPTPTAQPLYATSSHLGFDWGYTYDNGSSIYVVKKTGAGQKVVAYDITGDELDFRTLFTIEPSPLNEQDFLVSADEQYIVSGKRVWRIDSGEMVKEMDFPTLALSPDNTQLVGYQTDWTEGPSYPISVYDFPNLNKAQDLMVLEAPDGRSIAFNWSAFSGTGKYFALSYLMRSIENGSTDPVDSGLVVWETTDWTQVLSLQGDGATLYDQGVFSADDNFMAVSVKTFAPGGYLYSPYTRVELIDLSDPQAVSSLSYNMQTPNVSVMALGQRIGSLIVLACRMGNSQQIEIEVVEAANGELLDSETIEDLFWPYFTRSGILYGTGYGTQQPYQVYLPGE</sequence>
<evidence type="ECO:0000256" key="1">
    <source>
        <dbReference type="SAM" id="Coils"/>
    </source>
</evidence>
<evidence type="ECO:0000313" key="3">
    <source>
        <dbReference type="EMBL" id="REG08513.1"/>
    </source>
</evidence>
<dbReference type="InterPro" id="IPR015943">
    <property type="entry name" value="WD40/YVTN_repeat-like_dom_sf"/>
</dbReference>
<evidence type="ECO:0000313" key="4">
    <source>
        <dbReference type="Proteomes" id="UP000256388"/>
    </source>
</evidence>
<comment type="caution">
    <text evidence="3">The sequence shown here is derived from an EMBL/GenBank/DDBJ whole genome shotgun (WGS) entry which is preliminary data.</text>
</comment>
<dbReference type="Proteomes" id="UP000256388">
    <property type="component" value="Unassembled WGS sequence"/>
</dbReference>
<feature type="coiled-coil region" evidence="1">
    <location>
        <begin position="74"/>
        <end position="101"/>
    </location>
</feature>
<keyword evidence="2" id="KW-0472">Membrane</keyword>
<reference evidence="3 4" key="1">
    <citation type="submission" date="2018-08" db="EMBL/GenBank/DDBJ databases">
        <title>Genomic Encyclopedia of Type Strains, Phase IV (KMG-IV): sequencing the most valuable type-strain genomes for metagenomic binning, comparative biology and taxonomic classification.</title>
        <authorList>
            <person name="Goeker M."/>
        </authorList>
    </citation>
    <scope>NUCLEOTIDE SEQUENCE [LARGE SCALE GENOMIC DNA]</scope>
    <source>
        <strain evidence="3 4">DSM 23923</strain>
    </source>
</reference>